<dbReference type="EMBL" id="BKAJ01000178">
    <property type="protein sequence ID" value="GEP60720.1"/>
    <property type="molecule type" value="Genomic_DNA"/>
</dbReference>
<dbReference type="OrthoDB" id="9771666at2"/>
<dbReference type="Pfam" id="PF01738">
    <property type="entry name" value="DLH"/>
    <property type="match status" value="1"/>
</dbReference>
<keyword evidence="1" id="KW-0378">Hydrolase</keyword>
<evidence type="ECO:0000313" key="4">
    <source>
        <dbReference type="EMBL" id="GEP60720.1"/>
    </source>
</evidence>
<organism evidence="4 5">
    <name type="scientific">Reyranella soli</name>
    <dbReference type="NCBI Taxonomy" id="1230389"/>
    <lineage>
        <taxon>Bacteria</taxon>
        <taxon>Pseudomonadati</taxon>
        <taxon>Pseudomonadota</taxon>
        <taxon>Alphaproteobacteria</taxon>
        <taxon>Hyphomicrobiales</taxon>
        <taxon>Reyranellaceae</taxon>
        <taxon>Reyranella</taxon>
    </lineage>
</organism>
<comment type="caution">
    <text evidence="4">The sequence shown here is derived from an EMBL/GenBank/DDBJ whole genome shotgun (WGS) entry which is preliminary data.</text>
</comment>
<evidence type="ECO:0000313" key="5">
    <source>
        <dbReference type="Proteomes" id="UP000321058"/>
    </source>
</evidence>
<protein>
    <recommendedName>
        <fullName evidence="3">Dienelactone hydrolase domain-containing protein</fullName>
    </recommendedName>
</protein>
<feature type="signal peptide" evidence="2">
    <location>
        <begin position="1"/>
        <end position="21"/>
    </location>
</feature>
<feature type="domain" description="Dienelactone hydrolase" evidence="3">
    <location>
        <begin position="70"/>
        <end position="252"/>
    </location>
</feature>
<gene>
    <name evidence="4" type="ORF">RSO01_78860</name>
</gene>
<dbReference type="SUPFAM" id="SSF53474">
    <property type="entry name" value="alpha/beta-Hydrolases"/>
    <property type="match status" value="1"/>
</dbReference>
<proteinExistence type="predicted"/>
<dbReference type="PANTHER" id="PTHR22946:SF9">
    <property type="entry name" value="POLYKETIDE TRANSFERASE AF380"/>
    <property type="match status" value="1"/>
</dbReference>
<keyword evidence="2" id="KW-0732">Signal</keyword>
<dbReference type="Gene3D" id="3.40.50.1820">
    <property type="entry name" value="alpha/beta hydrolase"/>
    <property type="match status" value="1"/>
</dbReference>
<evidence type="ECO:0000256" key="2">
    <source>
        <dbReference type="SAM" id="SignalP"/>
    </source>
</evidence>
<dbReference type="Proteomes" id="UP000321058">
    <property type="component" value="Unassembled WGS sequence"/>
</dbReference>
<dbReference type="InterPro" id="IPR002925">
    <property type="entry name" value="Dienelactn_hydro"/>
</dbReference>
<evidence type="ECO:0000259" key="3">
    <source>
        <dbReference type="Pfam" id="PF01738"/>
    </source>
</evidence>
<dbReference type="RefSeq" id="WP_147156054.1">
    <property type="nucleotide sequence ID" value="NZ_BKAJ01000178.1"/>
</dbReference>
<name>A0A512NP51_9HYPH</name>
<dbReference type="PANTHER" id="PTHR22946">
    <property type="entry name" value="DIENELACTONE HYDROLASE DOMAIN-CONTAINING PROTEIN-RELATED"/>
    <property type="match status" value="1"/>
</dbReference>
<dbReference type="InterPro" id="IPR029058">
    <property type="entry name" value="AB_hydrolase_fold"/>
</dbReference>
<sequence length="324" mass="34160">MKKSALAALLAAALVPATAFAETPTADIAQRTELHAIPSMTLSDGDFLAGKDGKAVNVSGQLRVAQGAGQLPVVMLMHGSGGIGPNIDAWSRLFNTMGVSTFAIDGFTGRGLVSTSSNQAQLGRLNFILDIYRGLDILAKHPRVDPERIVLMGFSRGGQAALFASLTRFHKTWNKSGATFAAYIPFYPDCSTSYIDDTDVTPVPIRIFHGIADDYNPVASCKAYMARLKSAGRDIELTEYADGQHGFDTPLGPPVVVAKGSQTVRACTIKEGPAGVLVNTATGAPFAYTDACVQLDPHVGRNAVATAAAQAAVGDFVRTLFKLK</sequence>
<feature type="chain" id="PRO_5022072110" description="Dienelactone hydrolase domain-containing protein" evidence="2">
    <location>
        <begin position="22"/>
        <end position="324"/>
    </location>
</feature>
<keyword evidence="5" id="KW-1185">Reference proteome</keyword>
<dbReference type="InterPro" id="IPR050261">
    <property type="entry name" value="FrsA_esterase"/>
</dbReference>
<evidence type="ECO:0000256" key="1">
    <source>
        <dbReference type="ARBA" id="ARBA00022801"/>
    </source>
</evidence>
<reference evidence="4 5" key="1">
    <citation type="submission" date="2019-07" db="EMBL/GenBank/DDBJ databases">
        <title>Whole genome shotgun sequence of Reyranella soli NBRC 108950.</title>
        <authorList>
            <person name="Hosoyama A."/>
            <person name="Uohara A."/>
            <person name="Ohji S."/>
            <person name="Ichikawa N."/>
        </authorList>
    </citation>
    <scope>NUCLEOTIDE SEQUENCE [LARGE SCALE GENOMIC DNA]</scope>
    <source>
        <strain evidence="4 5">NBRC 108950</strain>
    </source>
</reference>
<accession>A0A512NP51</accession>
<dbReference type="GO" id="GO:0052689">
    <property type="term" value="F:carboxylic ester hydrolase activity"/>
    <property type="evidence" value="ECO:0007669"/>
    <property type="project" value="UniProtKB-ARBA"/>
</dbReference>
<dbReference type="AlphaFoldDB" id="A0A512NP51"/>